<keyword evidence="2" id="KW-1185">Reference proteome</keyword>
<dbReference type="InterPro" id="IPR011604">
    <property type="entry name" value="PDDEXK-like_dom_sf"/>
</dbReference>
<dbReference type="NCBIfam" id="TIGR04256">
    <property type="entry name" value="GxxExxY"/>
    <property type="match status" value="1"/>
</dbReference>
<dbReference type="Gene3D" id="3.90.320.10">
    <property type="match status" value="1"/>
</dbReference>
<comment type="caution">
    <text evidence="1">The sequence shown here is derived from an EMBL/GenBank/DDBJ whole genome shotgun (WGS) entry which is preliminary data.</text>
</comment>
<reference evidence="1" key="1">
    <citation type="submission" date="2022-10" db="EMBL/GenBank/DDBJ databases">
        <title>Gaoshiqiia sediminis gen. nov., sp. nov., isolated from coastal sediment.</title>
        <authorList>
            <person name="Yu W.X."/>
            <person name="Mu D.S."/>
            <person name="Du J.Z."/>
            <person name="Liang Y.Q."/>
        </authorList>
    </citation>
    <scope>NUCLEOTIDE SEQUENCE</scope>
    <source>
        <strain evidence="1">A06</strain>
    </source>
</reference>
<accession>A0AA42CAY8</accession>
<evidence type="ECO:0000313" key="1">
    <source>
        <dbReference type="EMBL" id="MCW0484205.1"/>
    </source>
</evidence>
<proteinExistence type="predicted"/>
<gene>
    <name evidence="1" type="ORF">N2K84_15800</name>
</gene>
<protein>
    <submittedName>
        <fullName evidence="1">GxxExxY protein</fullName>
    </submittedName>
</protein>
<sequence length="137" mass="15820">MTITKTYLKDLVYRVNGAAIEVHKLLGPGLLESVYHKCLKKEFELRGIHFQSELLVPVSYKGIEIDTELRCDFFIENILPVELKAVESVLPVHEAQILTYMKLLQVPKGLLINFNCTNLYSEGQRTFVNEQYRMLTD</sequence>
<dbReference type="InterPro" id="IPR026350">
    <property type="entry name" value="GxxExxY"/>
</dbReference>
<dbReference type="EMBL" id="JAPAAF010000031">
    <property type="protein sequence ID" value="MCW0484205.1"/>
    <property type="molecule type" value="Genomic_DNA"/>
</dbReference>
<dbReference type="AlphaFoldDB" id="A0AA42CAY8"/>
<dbReference type="RefSeq" id="WP_282592798.1">
    <property type="nucleotide sequence ID" value="NZ_JAPAAF010000031.1"/>
</dbReference>
<name>A0AA42CAY8_9BACT</name>
<dbReference type="Pfam" id="PF13366">
    <property type="entry name" value="PDDEXK_3"/>
    <property type="match status" value="1"/>
</dbReference>
<dbReference type="Proteomes" id="UP001163821">
    <property type="component" value="Unassembled WGS sequence"/>
</dbReference>
<organism evidence="1 2">
    <name type="scientific">Gaoshiqia sediminis</name>
    <dbReference type="NCBI Taxonomy" id="2986998"/>
    <lineage>
        <taxon>Bacteria</taxon>
        <taxon>Pseudomonadati</taxon>
        <taxon>Bacteroidota</taxon>
        <taxon>Bacteroidia</taxon>
        <taxon>Marinilabiliales</taxon>
        <taxon>Prolixibacteraceae</taxon>
        <taxon>Gaoshiqia</taxon>
    </lineage>
</organism>
<evidence type="ECO:0000313" key="2">
    <source>
        <dbReference type="Proteomes" id="UP001163821"/>
    </source>
</evidence>